<accession>A0A2Z6NFN9</accession>
<gene>
    <name evidence="3" type="ORF">TSUD_256950</name>
</gene>
<evidence type="ECO:0000256" key="1">
    <source>
        <dbReference type="SAM" id="Coils"/>
    </source>
</evidence>
<keyword evidence="1" id="KW-0175">Coiled coil</keyword>
<evidence type="ECO:0000256" key="2">
    <source>
        <dbReference type="SAM" id="MobiDB-lite"/>
    </source>
</evidence>
<organism evidence="3 4">
    <name type="scientific">Trifolium subterraneum</name>
    <name type="common">Subterranean clover</name>
    <dbReference type="NCBI Taxonomy" id="3900"/>
    <lineage>
        <taxon>Eukaryota</taxon>
        <taxon>Viridiplantae</taxon>
        <taxon>Streptophyta</taxon>
        <taxon>Embryophyta</taxon>
        <taxon>Tracheophyta</taxon>
        <taxon>Spermatophyta</taxon>
        <taxon>Magnoliopsida</taxon>
        <taxon>eudicotyledons</taxon>
        <taxon>Gunneridae</taxon>
        <taxon>Pentapetalae</taxon>
        <taxon>rosids</taxon>
        <taxon>fabids</taxon>
        <taxon>Fabales</taxon>
        <taxon>Fabaceae</taxon>
        <taxon>Papilionoideae</taxon>
        <taxon>50 kb inversion clade</taxon>
        <taxon>NPAAA clade</taxon>
        <taxon>Hologalegina</taxon>
        <taxon>IRL clade</taxon>
        <taxon>Trifolieae</taxon>
        <taxon>Trifolium</taxon>
    </lineage>
</organism>
<feature type="coiled-coil region" evidence="1">
    <location>
        <begin position="5"/>
        <end position="102"/>
    </location>
</feature>
<proteinExistence type="predicted"/>
<keyword evidence="4" id="KW-1185">Reference proteome</keyword>
<feature type="region of interest" description="Disordered" evidence="2">
    <location>
        <begin position="191"/>
        <end position="215"/>
    </location>
</feature>
<name>A0A2Z6NFN9_TRISU</name>
<evidence type="ECO:0000313" key="4">
    <source>
        <dbReference type="Proteomes" id="UP000242715"/>
    </source>
</evidence>
<evidence type="ECO:0000313" key="3">
    <source>
        <dbReference type="EMBL" id="GAU28367.1"/>
    </source>
</evidence>
<reference evidence="4" key="1">
    <citation type="journal article" date="2017" name="Front. Plant Sci.">
        <title>Climate Clever Clovers: New Paradigm to Reduce the Environmental Footprint of Ruminants by Breeding Low Methanogenic Forages Utilizing Haplotype Variation.</title>
        <authorList>
            <person name="Kaur P."/>
            <person name="Appels R."/>
            <person name="Bayer P.E."/>
            <person name="Keeble-Gagnere G."/>
            <person name="Wang J."/>
            <person name="Hirakawa H."/>
            <person name="Shirasawa K."/>
            <person name="Vercoe P."/>
            <person name="Stefanova K."/>
            <person name="Durmic Z."/>
            <person name="Nichols P."/>
            <person name="Revell C."/>
            <person name="Isobe S.N."/>
            <person name="Edwards D."/>
            <person name="Erskine W."/>
        </authorList>
    </citation>
    <scope>NUCLEOTIDE SEQUENCE [LARGE SCALE GENOMIC DNA]</scope>
    <source>
        <strain evidence="4">cv. Daliak</strain>
    </source>
</reference>
<dbReference type="EMBL" id="DF973371">
    <property type="protein sequence ID" value="GAU28367.1"/>
    <property type="molecule type" value="Genomic_DNA"/>
</dbReference>
<dbReference type="OrthoDB" id="1423221at2759"/>
<protein>
    <submittedName>
        <fullName evidence="3">Uncharacterized protein</fullName>
    </submittedName>
</protein>
<dbReference type="AlphaFoldDB" id="A0A2Z6NFN9"/>
<sequence length="313" mass="34867">MNEKLVEDSNELDVMRRKNAELESEVLESRKMNGELENQVSELIKLNEKLVEDNKALDELRGKVRVLEGDKSALVAGLKIQIAELDERVKNHLETISEFREVNSKLADEYTSLWTKYRQLQERELKLKEDTEHLMNVDASGGNNEWEPRANPMVADFVDVTVEDVLVNVFGHDTVEATPLRRNEDVHDTLGVSAGTQPRNIGGNDDQGASSASGKVKLRKDSEIIIFDADRSVSQRVHGKKTIIGLAAVKDAYPGSSVATQQKSKFTNAVVDTAKRKFSFPDIDTSSDDSSDDSFFDKLPISSALSQGKKTKM</sequence>
<dbReference type="Proteomes" id="UP000242715">
    <property type="component" value="Unassembled WGS sequence"/>
</dbReference>